<dbReference type="CDD" id="cd02440">
    <property type="entry name" value="AdoMet_MTases"/>
    <property type="match status" value="1"/>
</dbReference>
<protein>
    <submittedName>
        <fullName evidence="2">SAM-dependent methyltransferase</fullName>
    </submittedName>
</protein>
<dbReference type="PANTHER" id="PTHR42912">
    <property type="entry name" value="METHYLTRANSFERASE"/>
    <property type="match status" value="1"/>
</dbReference>
<dbReference type="InterPro" id="IPR029063">
    <property type="entry name" value="SAM-dependent_MTases_sf"/>
</dbReference>
<keyword evidence="2" id="KW-0808">Transferase</keyword>
<keyword evidence="2" id="KW-0489">Methyltransferase</keyword>
<proteinExistence type="predicted"/>
<dbReference type="KEGG" id="fax:FUAX_23730"/>
<dbReference type="Gene3D" id="3.40.50.150">
    <property type="entry name" value="Vaccinia Virus protein VP39"/>
    <property type="match status" value="1"/>
</dbReference>
<sequence>MRLNTNSWNRLRYTFYAPFYDRIAEVLEPHRKRSIQSLELGASDKVLVLGAGTGLDLPYLRGVGHVSAGDISPAMVEKIRSRSAGLGKEVDARILDGQNIDYPDSSFDAVVLHLIVAVIPDPYACMREVVRVLKPGGTVAVFDKFVKPGEAPGLARRLANLFTSALFSDITRDIDKIIFGTGMTKISDIPVAFGGNFRVIKLLKNEER</sequence>
<dbReference type="RefSeq" id="WP_338391525.1">
    <property type="nucleotide sequence ID" value="NZ_AP025314.1"/>
</dbReference>
<dbReference type="InterPro" id="IPR050508">
    <property type="entry name" value="Methyltransf_Superfamily"/>
</dbReference>
<dbReference type="PANTHER" id="PTHR42912:SF93">
    <property type="entry name" value="N6-ADENOSINE-METHYLTRANSFERASE TMT1A"/>
    <property type="match status" value="1"/>
</dbReference>
<evidence type="ECO:0000259" key="1">
    <source>
        <dbReference type="Pfam" id="PF08241"/>
    </source>
</evidence>
<dbReference type="InterPro" id="IPR013216">
    <property type="entry name" value="Methyltransf_11"/>
</dbReference>
<keyword evidence="3" id="KW-1185">Reference proteome</keyword>
<dbReference type="AlphaFoldDB" id="A0AAU9DAI3"/>
<dbReference type="GO" id="GO:0032259">
    <property type="term" value="P:methylation"/>
    <property type="evidence" value="ECO:0007669"/>
    <property type="project" value="UniProtKB-KW"/>
</dbReference>
<gene>
    <name evidence="2" type="ORF">FUAX_23730</name>
</gene>
<dbReference type="GO" id="GO:0008757">
    <property type="term" value="F:S-adenosylmethionine-dependent methyltransferase activity"/>
    <property type="evidence" value="ECO:0007669"/>
    <property type="project" value="InterPro"/>
</dbReference>
<dbReference type="SUPFAM" id="SSF53335">
    <property type="entry name" value="S-adenosyl-L-methionine-dependent methyltransferases"/>
    <property type="match status" value="1"/>
</dbReference>
<dbReference type="Pfam" id="PF08241">
    <property type="entry name" value="Methyltransf_11"/>
    <property type="match status" value="1"/>
</dbReference>
<evidence type="ECO:0000313" key="2">
    <source>
        <dbReference type="EMBL" id="BDD09941.1"/>
    </source>
</evidence>
<evidence type="ECO:0000313" key="3">
    <source>
        <dbReference type="Proteomes" id="UP001348817"/>
    </source>
</evidence>
<name>A0AAU9DAI3_9BACT</name>
<organism evidence="2 3">
    <name type="scientific">Fulvitalea axinellae</name>
    <dbReference type="NCBI Taxonomy" id="1182444"/>
    <lineage>
        <taxon>Bacteria</taxon>
        <taxon>Pseudomonadati</taxon>
        <taxon>Bacteroidota</taxon>
        <taxon>Cytophagia</taxon>
        <taxon>Cytophagales</taxon>
        <taxon>Persicobacteraceae</taxon>
        <taxon>Fulvitalea</taxon>
    </lineage>
</organism>
<reference evidence="2 3" key="1">
    <citation type="submission" date="2021-12" db="EMBL/GenBank/DDBJ databases">
        <title>Genome sequencing of bacteria with rrn-lacking chromosome and rrn-plasmid.</title>
        <authorList>
            <person name="Anda M."/>
            <person name="Iwasaki W."/>
        </authorList>
    </citation>
    <scope>NUCLEOTIDE SEQUENCE [LARGE SCALE GENOMIC DNA]</scope>
    <source>
        <strain evidence="2 3">DSM 100852</strain>
    </source>
</reference>
<dbReference type="Proteomes" id="UP001348817">
    <property type="component" value="Chromosome"/>
</dbReference>
<accession>A0AAU9DAI3</accession>
<feature type="domain" description="Methyltransferase type 11" evidence="1">
    <location>
        <begin position="48"/>
        <end position="140"/>
    </location>
</feature>
<dbReference type="EMBL" id="AP025314">
    <property type="protein sequence ID" value="BDD09941.1"/>
    <property type="molecule type" value="Genomic_DNA"/>
</dbReference>